<feature type="compositionally biased region" description="Acidic residues" evidence="1">
    <location>
        <begin position="759"/>
        <end position="768"/>
    </location>
</feature>
<evidence type="ECO:0000313" key="6">
    <source>
        <dbReference type="EMBL" id="KAK6331141.1"/>
    </source>
</evidence>
<feature type="compositionally biased region" description="Low complexity" evidence="1">
    <location>
        <begin position="710"/>
        <end position="720"/>
    </location>
</feature>
<feature type="compositionally biased region" description="Low complexity" evidence="1">
    <location>
        <begin position="353"/>
        <end position="367"/>
    </location>
</feature>
<feature type="region of interest" description="Disordered" evidence="1">
    <location>
        <begin position="700"/>
        <end position="732"/>
    </location>
</feature>
<feature type="domain" description="SLS1 second KH" evidence="4">
    <location>
        <begin position="191"/>
        <end position="248"/>
    </location>
</feature>
<dbReference type="Proteomes" id="UP001375240">
    <property type="component" value="Unassembled WGS sequence"/>
</dbReference>
<feature type="compositionally biased region" description="Basic and acidic residues" evidence="1">
    <location>
        <begin position="578"/>
        <end position="588"/>
    </location>
</feature>
<feature type="domain" description="SLS1 C-terminal" evidence="5">
    <location>
        <begin position="281"/>
        <end position="788"/>
    </location>
</feature>
<dbReference type="Pfam" id="PF20776">
    <property type="entry name" value="SLS1_N"/>
    <property type="match status" value="1"/>
</dbReference>
<reference evidence="6 7" key="1">
    <citation type="submission" date="2019-10" db="EMBL/GenBank/DDBJ databases">
        <authorList>
            <person name="Palmer J.M."/>
        </authorList>
    </citation>
    <scope>NUCLEOTIDE SEQUENCE [LARGE SCALE GENOMIC DNA]</scope>
    <source>
        <strain evidence="6 7">TWF696</strain>
    </source>
</reference>
<dbReference type="AlphaFoldDB" id="A0AAV9U085"/>
<accession>A0AAV9U085</accession>
<dbReference type="InterPro" id="IPR048748">
    <property type="entry name" value="SLS1_KH2"/>
</dbReference>
<dbReference type="InterPro" id="IPR048401">
    <property type="entry name" value="SLS1_C"/>
</dbReference>
<keyword evidence="7" id="KW-1185">Reference proteome</keyword>
<comment type="caution">
    <text evidence="6">The sequence shown here is derived from an EMBL/GenBank/DDBJ whole genome shotgun (WGS) entry which is preliminary data.</text>
</comment>
<name>A0AAV9U085_9PEZI</name>
<evidence type="ECO:0000259" key="4">
    <source>
        <dbReference type="Pfam" id="PF20777"/>
    </source>
</evidence>
<gene>
    <name evidence="6" type="ORF">TWF696_003210</name>
</gene>
<feature type="region of interest" description="Disordered" evidence="1">
    <location>
        <begin position="566"/>
        <end position="588"/>
    </location>
</feature>
<proteinExistence type="predicted"/>
<protein>
    <submittedName>
        <fullName evidence="6">Uncharacterized protein</fullName>
    </submittedName>
</protein>
<dbReference type="Pfam" id="PF20778">
    <property type="entry name" value="SLS1_C"/>
    <property type="match status" value="1"/>
</dbReference>
<feature type="domain" description="SLS1 first KH" evidence="2">
    <location>
        <begin position="120"/>
        <end position="181"/>
    </location>
</feature>
<evidence type="ECO:0000313" key="7">
    <source>
        <dbReference type="Proteomes" id="UP001375240"/>
    </source>
</evidence>
<dbReference type="InterPro" id="IPR032741">
    <property type="entry name" value="Sls1_KH-1"/>
</dbReference>
<dbReference type="GO" id="GO:0005743">
    <property type="term" value="C:mitochondrial inner membrane"/>
    <property type="evidence" value="ECO:0007669"/>
    <property type="project" value="InterPro"/>
</dbReference>
<feature type="region of interest" description="Disordered" evidence="1">
    <location>
        <begin position="751"/>
        <end position="771"/>
    </location>
</feature>
<evidence type="ECO:0000259" key="5">
    <source>
        <dbReference type="Pfam" id="PF20778"/>
    </source>
</evidence>
<feature type="region of interest" description="Disordered" evidence="1">
    <location>
        <begin position="348"/>
        <end position="367"/>
    </location>
</feature>
<evidence type="ECO:0000259" key="3">
    <source>
        <dbReference type="Pfam" id="PF20776"/>
    </source>
</evidence>
<dbReference type="InterPro" id="IPR048400">
    <property type="entry name" value="SLS1_N"/>
</dbReference>
<dbReference type="EMBL" id="JAVHNQ010000016">
    <property type="protein sequence ID" value="KAK6331141.1"/>
    <property type="molecule type" value="Genomic_DNA"/>
</dbReference>
<evidence type="ECO:0000259" key="2">
    <source>
        <dbReference type="Pfam" id="PF14611"/>
    </source>
</evidence>
<dbReference type="Pfam" id="PF20777">
    <property type="entry name" value="KH_SLS1_2"/>
    <property type="match status" value="1"/>
</dbReference>
<evidence type="ECO:0000256" key="1">
    <source>
        <dbReference type="SAM" id="MobiDB-lite"/>
    </source>
</evidence>
<organism evidence="6 7">
    <name type="scientific">Orbilia brochopaga</name>
    <dbReference type="NCBI Taxonomy" id="3140254"/>
    <lineage>
        <taxon>Eukaryota</taxon>
        <taxon>Fungi</taxon>
        <taxon>Dikarya</taxon>
        <taxon>Ascomycota</taxon>
        <taxon>Pezizomycotina</taxon>
        <taxon>Orbiliomycetes</taxon>
        <taxon>Orbiliales</taxon>
        <taxon>Orbiliaceae</taxon>
        <taxon>Orbilia</taxon>
    </lineage>
</organism>
<feature type="domain" description="SLS1 N-terminal" evidence="3">
    <location>
        <begin position="33"/>
        <end position="110"/>
    </location>
</feature>
<dbReference type="Pfam" id="PF14611">
    <property type="entry name" value="KH_SLS1_1"/>
    <property type="match status" value="1"/>
</dbReference>
<sequence length="804" mass="90356">MPTQKRRLEHDDLAIDKNDVANLTQTLQTFEYQVHEEEVTNEILLFKPENLRVSRSRFMQLYKELNQAFLGAQIKEYLATTDLELAGGTHKLRKKDAINLVLREVWKVEVAEEIAAEMDVILEKELKFRRMDLFFMMAEGGDMLQKLASENRTRIILNSQNNTLLLKGPKRAIETIERNLKALPDLIIDKEVDLSPLMRVGHINENYITAISRLTSVFLEINDNKISLHSMNNYGSSNIEDAQRLIFNSTDLHLRQTYSLLGETKPAESLMGGLYPVTEDQALPWLYRGRNWSRWRSIRPPNLWRESRTADELTLEEEDPSLSLPPSLEDAVRGSNINYSDLRAFLDSPPTPSATSIPTTSTPETAQTSTTYHAVLGQVLHSSPHLPAVREPQSLSAVLSADPSHVLCHSVPRTIDFLSTLNPVTLRYDFKIILKFSPSPWRNPANFELLPPVEMELHINPQVNEVLSLKIGAVESHSLVDILMPRNACDLRFVRRRLVRIESRTPDVERYLKSADLDVLGEERLRAGEELVLNVPKWMLKDTAREETWALDDDGKVIDQVVPVEAEDSAAEPPADSPDEKAGEATADKADTVPVTYYFTGLETRSSTIFDFDGAPLVYTKVEAGASGGSYDEMLLECSPESIEYLTPLEEQRLGREDEFDDAEWNQKMQQWSTEEEGKLKKATDERAAADDTGVEFLMGEDSAESSTNTTPTAAESTEVVAEEETASTTTVTDDADARIQAELEALVNTATTTPLEAAESEVSEEDERAGHISDAVFQRFVKTARKLVEAVEKTHTSGKKRLL</sequence>